<comment type="subcellular location">
    <subcellularLocation>
        <location evidence="1">Cell membrane</location>
        <topology evidence="1">Multi-pass membrane protein</topology>
    </subcellularLocation>
</comment>
<feature type="domain" description="ABC transmembrane type-1" evidence="11">
    <location>
        <begin position="21"/>
        <end position="286"/>
    </location>
</feature>
<evidence type="ECO:0000256" key="6">
    <source>
        <dbReference type="ARBA" id="ARBA00022840"/>
    </source>
</evidence>
<dbReference type="EMBL" id="FQUS01000025">
    <property type="protein sequence ID" value="SHG34127.1"/>
    <property type="molecule type" value="Genomic_DNA"/>
</dbReference>
<evidence type="ECO:0000313" key="12">
    <source>
        <dbReference type="EMBL" id="SHG34127.1"/>
    </source>
</evidence>
<dbReference type="InterPro" id="IPR017871">
    <property type="entry name" value="ABC_transporter-like_CS"/>
</dbReference>
<organism evidence="12 13">
    <name type="scientific">Fodinibius roseus</name>
    <dbReference type="NCBI Taxonomy" id="1194090"/>
    <lineage>
        <taxon>Bacteria</taxon>
        <taxon>Pseudomonadati</taxon>
        <taxon>Balneolota</taxon>
        <taxon>Balneolia</taxon>
        <taxon>Balneolales</taxon>
        <taxon>Balneolaceae</taxon>
        <taxon>Fodinibius</taxon>
    </lineage>
</organism>
<keyword evidence="6" id="KW-0067">ATP-binding</keyword>
<dbReference type="STRING" id="1194090.SAMN05443144_12535"/>
<dbReference type="FunFam" id="3.40.50.300:FF:000221">
    <property type="entry name" value="Multidrug ABC transporter ATP-binding protein"/>
    <property type="match status" value="1"/>
</dbReference>
<dbReference type="InterPro" id="IPR027417">
    <property type="entry name" value="P-loop_NTPase"/>
</dbReference>
<dbReference type="InterPro" id="IPR039421">
    <property type="entry name" value="Type_1_exporter"/>
</dbReference>
<dbReference type="Pfam" id="PF00664">
    <property type="entry name" value="ABC_membrane"/>
    <property type="match status" value="1"/>
</dbReference>
<evidence type="ECO:0000259" key="11">
    <source>
        <dbReference type="PROSITE" id="PS50929"/>
    </source>
</evidence>
<dbReference type="Gene3D" id="1.20.1560.10">
    <property type="entry name" value="ABC transporter type 1, transmembrane domain"/>
    <property type="match status" value="1"/>
</dbReference>
<dbReference type="GO" id="GO:0005524">
    <property type="term" value="F:ATP binding"/>
    <property type="evidence" value="ECO:0007669"/>
    <property type="project" value="UniProtKB-KW"/>
</dbReference>
<reference evidence="12 13" key="1">
    <citation type="submission" date="2016-11" db="EMBL/GenBank/DDBJ databases">
        <authorList>
            <person name="Jaros S."/>
            <person name="Januszkiewicz K."/>
            <person name="Wedrychowicz H."/>
        </authorList>
    </citation>
    <scope>NUCLEOTIDE SEQUENCE [LARGE SCALE GENOMIC DNA]</scope>
    <source>
        <strain evidence="12 13">DSM 21986</strain>
    </source>
</reference>
<dbReference type="GO" id="GO:0005886">
    <property type="term" value="C:plasma membrane"/>
    <property type="evidence" value="ECO:0007669"/>
    <property type="project" value="UniProtKB-SubCell"/>
</dbReference>
<feature type="transmembrane region" description="Helical" evidence="9">
    <location>
        <begin position="155"/>
        <end position="175"/>
    </location>
</feature>
<dbReference type="SMART" id="SM00382">
    <property type="entry name" value="AAA"/>
    <property type="match status" value="1"/>
</dbReference>
<feature type="transmembrane region" description="Helical" evidence="9">
    <location>
        <begin position="20"/>
        <end position="45"/>
    </location>
</feature>
<dbReference type="AlphaFoldDB" id="A0A1M5J0L6"/>
<dbReference type="InterPro" id="IPR003593">
    <property type="entry name" value="AAA+_ATPase"/>
</dbReference>
<evidence type="ECO:0000313" key="13">
    <source>
        <dbReference type="Proteomes" id="UP000184041"/>
    </source>
</evidence>
<dbReference type="GO" id="GO:0034040">
    <property type="term" value="F:ATPase-coupled lipid transmembrane transporter activity"/>
    <property type="evidence" value="ECO:0007669"/>
    <property type="project" value="TreeGrafter"/>
</dbReference>
<evidence type="ECO:0000256" key="9">
    <source>
        <dbReference type="SAM" id="Phobius"/>
    </source>
</evidence>
<evidence type="ECO:0000256" key="7">
    <source>
        <dbReference type="ARBA" id="ARBA00022989"/>
    </source>
</evidence>
<sequence>MIESLKKIYTLFPSSDHYKLLILFGMMLLASLLEVLGIGMIPVFVSTVASPDKVLNYPVLGDLLLSLGVSDSESLVIYGALLLIGVYIVKNTYLGFFLYIKKRFIENRGVYLQDRIFRAYMTAPYSFYINRNSAELLRNVTSEVNKIISGTLMPFMEVTLNFTMFLFIIGTLFLFEPLITVISIVVLGGGGYLFLHYTKQKTKEYGKDNREARKEKNKAVLQGLNGFKDARVLNREESFLDHYRFNAERSKRANTYEYVVGKMPKPIIETIAVAGILSIALLMVWQGRDVASIIPVLSLFGAATVKLMPVLNQVINQSTKIRYNAYSVYAIYDDLKILENDYRTFRMKVLGDQDKIAFDHQIVLNSVTYSYPNADEKAVQEVSIDIPEGGVVAFVGPSGAGKTTLVDIILGLLEPQKGTIEADGVDIFEQIRGWQKNIGYIPQSIYLLDDTIKRNIAFGILDDEIDDQKLWDAIEAAQLIELVERLAEGVETIVGERGVRLSGGQQQRIGIARALYDNPQVLVMDEATSSLDNLTEKYVIKAIERLRGDRTIIMIAHRLSTVKNCDVIYMMKEGKVVDAGTYEELLEQSADFRKMSLAD</sequence>
<dbReference type="InterPro" id="IPR011527">
    <property type="entry name" value="ABC1_TM_dom"/>
</dbReference>
<dbReference type="SUPFAM" id="SSF90123">
    <property type="entry name" value="ABC transporter transmembrane region"/>
    <property type="match status" value="1"/>
</dbReference>
<evidence type="ECO:0000256" key="1">
    <source>
        <dbReference type="ARBA" id="ARBA00004651"/>
    </source>
</evidence>
<protein>
    <submittedName>
        <fullName evidence="12">ABC-type multidrug transport system, ATPase and permease component</fullName>
    </submittedName>
</protein>
<dbReference type="OrthoDB" id="1522160at2"/>
<keyword evidence="4 9" id="KW-0812">Transmembrane</keyword>
<gene>
    <name evidence="12" type="ORF">SAMN05443144_12535</name>
</gene>
<name>A0A1M5J0L6_9BACT</name>
<dbReference type="Pfam" id="PF00005">
    <property type="entry name" value="ABC_tran"/>
    <property type="match status" value="1"/>
</dbReference>
<feature type="transmembrane region" description="Helical" evidence="9">
    <location>
        <begin position="267"/>
        <end position="285"/>
    </location>
</feature>
<keyword evidence="5" id="KW-0547">Nucleotide-binding</keyword>
<dbReference type="RefSeq" id="WP_073067641.1">
    <property type="nucleotide sequence ID" value="NZ_FQUS01000025.1"/>
</dbReference>
<dbReference type="SUPFAM" id="SSF52540">
    <property type="entry name" value="P-loop containing nucleoside triphosphate hydrolases"/>
    <property type="match status" value="1"/>
</dbReference>
<accession>A0A1M5J0L6</accession>
<evidence type="ECO:0000256" key="8">
    <source>
        <dbReference type="ARBA" id="ARBA00023136"/>
    </source>
</evidence>
<keyword evidence="8 9" id="KW-0472">Membrane</keyword>
<keyword evidence="13" id="KW-1185">Reference proteome</keyword>
<keyword evidence="2" id="KW-0813">Transport</keyword>
<dbReference type="GO" id="GO:0140359">
    <property type="term" value="F:ABC-type transporter activity"/>
    <property type="evidence" value="ECO:0007669"/>
    <property type="project" value="InterPro"/>
</dbReference>
<dbReference type="Gene3D" id="3.40.50.300">
    <property type="entry name" value="P-loop containing nucleotide triphosphate hydrolases"/>
    <property type="match status" value="1"/>
</dbReference>
<evidence type="ECO:0000256" key="5">
    <source>
        <dbReference type="ARBA" id="ARBA00022741"/>
    </source>
</evidence>
<evidence type="ECO:0000256" key="4">
    <source>
        <dbReference type="ARBA" id="ARBA00022692"/>
    </source>
</evidence>
<dbReference type="PROSITE" id="PS00211">
    <property type="entry name" value="ABC_TRANSPORTER_1"/>
    <property type="match status" value="1"/>
</dbReference>
<dbReference type="PROSITE" id="PS50929">
    <property type="entry name" value="ABC_TM1F"/>
    <property type="match status" value="1"/>
</dbReference>
<keyword evidence="7 9" id="KW-1133">Transmembrane helix</keyword>
<dbReference type="PANTHER" id="PTHR24221:SF654">
    <property type="entry name" value="ATP-BINDING CASSETTE SUB-FAMILY B MEMBER 6"/>
    <property type="match status" value="1"/>
</dbReference>
<evidence type="ECO:0000256" key="2">
    <source>
        <dbReference type="ARBA" id="ARBA00022448"/>
    </source>
</evidence>
<evidence type="ECO:0000256" key="3">
    <source>
        <dbReference type="ARBA" id="ARBA00022475"/>
    </source>
</evidence>
<feature type="domain" description="ABC transporter" evidence="10">
    <location>
        <begin position="362"/>
        <end position="598"/>
    </location>
</feature>
<dbReference type="PANTHER" id="PTHR24221">
    <property type="entry name" value="ATP-BINDING CASSETTE SUB-FAMILY B"/>
    <property type="match status" value="1"/>
</dbReference>
<feature type="transmembrane region" description="Helical" evidence="9">
    <location>
        <begin position="291"/>
        <end position="311"/>
    </location>
</feature>
<proteinExistence type="predicted"/>
<dbReference type="PROSITE" id="PS50893">
    <property type="entry name" value="ABC_TRANSPORTER_2"/>
    <property type="match status" value="1"/>
</dbReference>
<dbReference type="GO" id="GO:0016887">
    <property type="term" value="F:ATP hydrolysis activity"/>
    <property type="evidence" value="ECO:0007669"/>
    <property type="project" value="InterPro"/>
</dbReference>
<dbReference type="Proteomes" id="UP000184041">
    <property type="component" value="Unassembled WGS sequence"/>
</dbReference>
<dbReference type="InterPro" id="IPR003439">
    <property type="entry name" value="ABC_transporter-like_ATP-bd"/>
</dbReference>
<feature type="transmembrane region" description="Helical" evidence="9">
    <location>
        <begin position="75"/>
        <end position="100"/>
    </location>
</feature>
<keyword evidence="3" id="KW-1003">Cell membrane</keyword>
<evidence type="ECO:0000259" key="10">
    <source>
        <dbReference type="PROSITE" id="PS50893"/>
    </source>
</evidence>
<dbReference type="InterPro" id="IPR036640">
    <property type="entry name" value="ABC1_TM_sf"/>
</dbReference>
<feature type="transmembrane region" description="Helical" evidence="9">
    <location>
        <begin position="181"/>
        <end position="198"/>
    </location>
</feature>